<feature type="coiled-coil region" evidence="1">
    <location>
        <begin position="81"/>
        <end position="118"/>
    </location>
</feature>
<sequence length="201" mass="23298">MFIRVFYSVKCSECMNLLQVITNENIIKMFIPVCLDNFTSSQISTLSIKEIPAIVISNNNTPPIIYEGPQQCSTWLNSFIVNRRKNLIQQTEANRKNIQQAQNELRKNEEGAIEYNENEMEGISDSYSYNNVDLAQPKNFVMVGNEDKQHIVTVNENESKFSKNELRAKMSDLNIQRNIDTKEYSQFMEQSQIQKIVNNLN</sequence>
<proteinExistence type="predicted"/>
<accession>A0A6C0DZ06</accession>
<dbReference type="AlphaFoldDB" id="A0A6C0DZ06"/>
<keyword evidence="1" id="KW-0175">Coiled coil</keyword>
<name>A0A6C0DZ06_9ZZZZ</name>
<evidence type="ECO:0008006" key="3">
    <source>
        <dbReference type="Google" id="ProtNLM"/>
    </source>
</evidence>
<evidence type="ECO:0000313" key="2">
    <source>
        <dbReference type="EMBL" id="QHT21718.1"/>
    </source>
</evidence>
<organism evidence="2">
    <name type="scientific">viral metagenome</name>
    <dbReference type="NCBI Taxonomy" id="1070528"/>
    <lineage>
        <taxon>unclassified sequences</taxon>
        <taxon>metagenomes</taxon>
        <taxon>organismal metagenomes</taxon>
    </lineage>
</organism>
<reference evidence="2" key="1">
    <citation type="journal article" date="2020" name="Nature">
        <title>Giant virus diversity and host interactions through global metagenomics.</title>
        <authorList>
            <person name="Schulz F."/>
            <person name="Roux S."/>
            <person name="Paez-Espino D."/>
            <person name="Jungbluth S."/>
            <person name="Walsh D.A."/>
            <person name="Denef V.J."/>
            <person name="McMahon K.D."/>
            <person name="Konstantinidis K.T."/>
            <person name="Eloe-Fadrosh E.A."/>
            <person name="Kyrpides N.C."/>
            <person name="Woyke T."/>
        </authorList>
    </citation>
    <scope>NUCLEOTIDE SEQUENCE</scope>
    <source>
        <strain evidence="2">GVMAG-M-3300023179-103</strain>
    </source>
</reference>
<dbReference type="EMBL" id="MN739696">
    <property type="protein sequence ID" value="QHT21718.1"/>
    <property type="molecule type" value="Genomic_DNA"/>
</dbReference>
<protein>
    <recommendedName>
        <fullName evidence="3">Thioredoxin-like fold domain-containing protein</fullName>
    </recommendedName>
</protein>
<evidence type="ECO:0000256" key="1">
    <source>
        <dbReference type="SAM" id="Coils"/>
    </source>
</evidence>